<feature type="transmembrane region" description="Helical" evidence="4">
    <location>
        <begin position="54"/>
        <end position="79"/>
    </location>
</feature>
<dbReference type="Proteomes" id="UP000215595">
    <property type="component" value="Unassembled WGS sequence"/>
</dbReference>
<dbReference type="InterPro" id="IPR036259">
    <property type="entry name" value="MFS_trans_sf"/>
</dbReference>
<accession>A0A258FJM8</accession>
<dbReference type="GO" id="GO:0022857">
    <property type="term" value="F:transmembrane transporter activity"/>
    <property type="evidence" value="ECO:0007669"/>
    <property type="project" value="InterPro"/>
</dbReference>
<feature type="transmembrane region" description="Helical" evidence="4">
    <location>
        <begin position="150"/>
        <end position="170"/>
    </location>
</feature>
<evidence type="ECO:0000313" key="6">
    <source>
        <dbReference type="EMBL" id="OYX32218.1"/>
    </source>
</evidence>
<evidence type="ECO:0000259" key="5">
    <source>
        <dbReference type="PROSITE" id="PS50850"/>
    </source>
</evidence>
<dbReference type="PANTHER" id="PTHR23528">
    <property type="match status" value="1"/>
</dbReference>
<feature type="transmembrane region" description="Helical" evidence="4">
    <location>
        <begin position="91"/>
        <end position="110"/>
    </location>
</feature>
<dbReference type="CDD" id="cd06174">
    <property type="entry name" value="MFS"/>
    <property type="match status" value="1"/>
</dbReference>
<feature type="transmembrane region" description="Helical" evidence="4">
    <location>
        <begin position="296"/>
        <end position="316"/>
    </location>
</feature>
<feature type="transmembrane region" description="Helical" evidence="4">
    <location>
        <begin position="116"/>
        <end position="138"/>
    </location>
</feature>
<comment type="caution">
    <text evidence="6">The sequence shown here is derived from an EMBL/GenBank/DDBJ whole genome shotgun (WGS) entry which is preliminary data.</text>
</comment>
<feature type="transmembrane region" description="Helical" evidence="4">
    <location>
        <begin position="359"/>
        <end position="381"/>
    </location>
</feature>
<feature type="transmembrane region" description="Helical" evidence="4">
    <location>
        <begin position="262"/>
        <end position="284"/>
    </location>
</feature>
<feature type="transmembrane region" description="Helical" evidence="4">
    <location>
        <begin position="387"/>
        <end position="406"/>
    </location>
</feature>
<gene>
    <name evidence="6" type="ORF">B7Z01_11410</name>
</gene>
<name>A0A258FJM8_9CAUL</name>
<dbReference type="AlphaFoldDB" id="A0A258FJM8"/>
<reference evidence="6 7" key="1">
    <citation type="submission" date="2017-03" db="EMBL/GenBank/DDBJ databases">
        <title>Lifting the veil on microbial sulfur biogeochemistry in mining wastewaters.</title>
        <authorList>
            <person name="Kantor R.S."/>
            <person name="Colenbrander Nelson T."/>
            <person name="Marshall S."/>
            <person name="Bennett D."/>
            <person name="Apte S."/>
            <person name="Camacho D."/>
            <person name="Thomas B.C."/>
            <person name="Warren L.A."/>
            <person name="Banfield J.F."/>
        </authorList>
    </citation>
    <scope>NUCLEOTIDE SEQUENCE [LARGE SCALE GENOMIC DNA]</scope>
    <source>
        <strain evidence="6">32-69-9</strain>
    </source>
</reference>
<evidence type="ECO:0000313" key="7">
    <source>
        <dbReference type="Proteomes" id="UP000215595"/>
    </source>
</evidence>
<dbReference type="SUPFAM" id="SSF103473">
    <property type="entry name" value="MFS general substrate transporter"/>
    <property type="match status" value="1"/>
</dbReference>
<dbReference type="EMBL" id="NCEB01000024">
    <property type="protein sequence ID" value="OYX32218.1"/>
    <property type="molecule type" value="Genomic_DNA"/>
</dbReference>
<feature type="transmembrane region" description="Helical" evidence="4">
    <location>
        <begin position="176"/>
        <end position="196"/>
    </location>
</feature>
<protein>
    <recommendedName>
        <fullName evidence="5">Major facilitator superfamily (MFS) profile domain-containing protein</fullName>
    </recommendedName>
</protein>
<feature type="transmembrane region" description="Helical" evidence="4">
    <location>
        <begin position="322"/>
        <end position="347"/>
    </location>
</feature>
<evidence type="ECO:0000256" key="3">
    <source>
        <dbReference type="ARBA" id="ARBA00023136"/>
    </source>
</evidence>
<evidence type="ECO:0000256" key="2">
    <source>
        <dbReference type="ARBA" id="ARBA00022989"/>
    </source>
</evidence>
<evidence type="ECO:0000256" key="4">
    <source>
        <dbReference type="SAM" id="Phobius"/>
    </source>
</evidence>
<dbReference type="Pfam" id="PF07690">
    <property type="entry name" value="MFS_1"/>
    <property type="match status" value="2"/>
</dbReference>
<evidence type="ECO:0000256" key="1">
    <source>
        <dbReference type="ARBA" id="ARBA00022692"/>
    </source>
</evidence>
<dbReference type="InterPro" id="IPR011701">
    <property type="entry name" value="MFS"/>
</dbReference>
<proteinExistence type="predicted"/>
<organism evidence="6 7">
    <name type="scientific">Brevundimonas subvibrioides</name>
    <dbReference type="NCBI Taxonomy" id="74313"/>
    <lineage>
        <taxon>Bacteria</taxon>
        <taxon>Pseudomonadati</taxon>
        <taxon>Pseudomonadota</taxon>
        <taxon>Alphaproteobacteria</taxon>
        <taxon>Caulobacterales</taxon>
        <taxon>Caulobacteraceae</taxon>
        <taxon>Brevundimonas</taxon>
    </lineage>
</organism>
<feature type="transmembrane region" description="Helical" evidence="4">
    <location>
        <begin position="231"/>
        <end position="250"/>
    </location>
</feature>
<sequence length="410" mass="42446">MIDSVAEDPMTTRRSPGFVLGYGAAQAGTFICFIPLLTLLLPEKAEQIGGADKALLLGQAAMLGGLTAAGANLLFGALSDGTKSRLGRRRPWILVGFAAAALALALIGLARDPFQLAIGVVAFQLAVNALYAPLMALVPDMVPDNQKGLVCAWTGVALPIANLFTALVVSRLSGSATAQFAVVIAAAAVLVLPFALTLREPCVLHRVPEPFRLSFVALKNHTFRLAFSARLLLESAVAINTLYLFFFLQAQPARSAPEGWSVAQVFGALLIASTLAAAASGFVGGILSDRLRRRRAFVFAGGAGMAVALALFVSWPTWPGPLIAQLLFGVGHGLHATAVAAMTAQILPDPQKSGRDLGVMNMAVALPQGLAPACAVALLSVGFSLSSVFAAASGAAVLASAILMLMRRVP</sequence>
<dbReference type="InterPro" id="IPR020846">
    <property type="entry name" value="MFS_dom"/>
</dbReference>
<keyword evidence="1 4" id="KW-0812">Transmembrane</keyword>
<feature type="domain" description="Major facilitator superfamily (MFS) profile" evidence="5">
    <location>
        <begin position="214"/>
        <end position="410"/>
    </location>
</feature>
<dbReference type="Gene3D" id="1.20.1250.20">
    <property type="entry name" value="MFS general substrate transporter like domains"/>
    <property type="match status" value="2"/>
</dbReference>
<feature type="transmembrane region" description="Helical" evidence="4">
    <location>
        <begin position="19"/>
        <end position="42"/>
    </location>
</feature>
<keyword evidence="2 4" id="KW-1133">Transmembrane helix</keyword>
<dbReference type="PROSITE" id="PS50850">
    <property type="entry name" value="MFS"/>
    <property type="match status" value="1"/>
</dbReference>
<keyword evidence="3 4" id="KW-0472">Membrane</keyword>
<dbReference type="PANTHER" id="PTHR23528:SF1">
    <property type="entry name" value="MAJOR FACILITATOR SUPERFAMILY (MFS) PROFILE DOMAIN-CONTAINING PROTEIN"/>
    <property type="match status" value="1"/>
</dbReference>